<feature type="active site" evidence="6">
    <location>
        <position position="330"/>
    </location>
</feature>
<dbReference type="InterPro" id="IPR050448">
    <property type="entry name" value="OpgB/LTA_synthase_biosynth"/>
</dbReference>
<evidence type="ECO:0000256" key="7">
    <source>
        <dbReference type="PIRSR" id="PIRSR005091-2"/>
    </source>
</evidence>
<evidence type="ECO:0000256" key="4">
    <source>
        <dbReference type="ARBA" id="ARBA00022989"/>
    </source>
</evidence>
<dbReference type="Gene3D" id="3.40.720.10">
    <property type="entry name" value="Alkaline Phosphatase, subunit A"/>
    <property type="match status" value="1"/>
</dbReference>
<dbReference type="InterPro" id="IPR000917">
    <property type="entry name" value="Sulfatase_N"/>
</dbReference>
<sequence length="673" mass="77298">MKKIVLPGWIKAYFGFILANWLLFTLMRGIFLFVFRAALVPQSYPELWETFYVGAKFDMRLACALAIPLGLYFTVCAFWHKARAIRKGMAWLYGVLEAVVLLVYFLDFAHYSYISMRINYSILKYAENPLISLQMAWETYPVVWGLLGLALWGVLGGWFANYVQKKAFAQTDSYRWKGNLGWFFGGLLLTGALMFGQLSQYPLRWSNAYHSTNNFICNLTLNPVLNIYDTARFVKADSYDEEKTRRYYDAVSKYLQVDQPNKETLNFERVIAGKPAAERKDYNVVVIFMESLAWNKLSMTNPDIDPTPFVKELSERSILFNNFFAPTSATARAVFATVTGIPDVTSFKTSSRNPLIVDQHVVVNALRDYEKYFFIGGSASWGNIRGILEHNLTDVHMYEEGHFKNEHRNDVWGISDLDLFREANRILDEEQKAKKKPFFAIIQTAGYHRPYTIPDDNAGFEPKDIGEELAHKRSFVSVAEYNSLRFSDHALREFFKLAEKSDYYDNTVFFIFGDHGLSAPQSENMPRGYVDLNLINHQIPLIIAGKPIEKPQVISRTASQVDILPIAMGLLGRPYFTRAIGRDVLTDSEAEPGSLIYGWASTPATIGFVQGEYYYHNSGGKEGLYKFTADNYNEDISKKDPARFEHMKNLALGLYETSRYQFYHNQKRDERDD</sequence>
<feature type="transmembrane region" description="Helical" evidence="9">
    <location>
        <begin position="12"/>
        <end position="39"/>
    </location>
</feature>
<dbReference type="InterPro" id="IPR017850">
    <property type="entry name" value="Alkaline_phosphatase_core_sf"/>
</dbReference>
<accession>A0A1Y4DMA1</accession>
<feature type="binding site" evidence="7">
    <location>
        <position position="448"/>
    </location>
    <ligand>
        <name>substrate</name>
    </ligand>
</feature>
<evidence type="ECO:0000256" key="2">
    <source>
        <dbReference type="ARBA" id="ARBA00022475"/>
    </source>
</evidence>
<evidence type="ECO:0000313" key="11">
    <source>
        <dbReference type="EMBL" id="OUO57420.1"/>
    </source>
</evidence>
<feature type="binding site" evidence="8">
    <location>
        <position position="514"/>
    </location>
    <ligand>
        <name>Mn(2+)</name>
        <dbReference type="ChEBI" id="CHEBI:29035"/>
    </ligand>
</feature>
<dbReference type="AlphaFoldDB" id="A0A1Y4DMA1"/>
<gene>
    <name evidence="11" type="ORF">B5F75_01210</name>
</gene>
<dbReference type="GO" id="GO:0005886">
    <property type="term" value="C:plasma membrane"/>
    <property type="evidence" value="ECO:0007669"/>
    <property type="project" value="UniProtKB-SubCell"/>
</dbReference>
<keyword evidence="3 9" id="KW-0812">Transmembrane</keyword>
<evidence type="ECO:0000259" key="10">
    <source>
        <dbReference type="Pfam" id="PF00884"/>
    </source>
</evidence>
<keyword evidence="2" id="KW-1003">Cell membrane</keyword>
<dbReference type="Pfam" id="PF00884">
    <property type="entry name" value="Sulfatase"/>
    <property type="match status" value="1"/>
</dbReference>
<feature type="binding site" evidence="8">
    <location>
        <position position="330"/>
    </location>
    <ligand>
        <name>Mn(2+)</name>
        <dbReference type="ChEBI" id="CHEBI:29035"/>
    </ligand>
</feature>
<dbReference type="InterPro" id="IPR012160">
    <property type="entry name" value="LtaS-like"/>
</dbReference>
<dbReference type="PANTHER" id="PTHR47371:SF3">
    <property type="entry name" value="PHOSPHOGLYCEROL TRANSFERASE I"/>
    <property type="match status" value="1"/>
</dbReference>
<evidence type="ECO:0000256" key="6">
    <source>
        <dbReference type="PIRSR" id="PIRSR005091-1"/>
    </source>
</evidence>
<keyword evidence="4 9" id="KW-1133">Transmembrane helix</keyword>
<feature type="transmembrane region" description="Helical" evidence="9">
    <location>
        <begin position="59"/>
        <end position="79"/>
    </location>
</feature>
<evidence type="ECO:0000256" key="3">
    <source>
        <dbReference type="ARBA" id="ARBA00022692"/>
    </source>
</evidence>
<evidence type="ECO:0000256" key="8">
    <source>
        <dbReference type="PIRSR" id="PIRSR005091-3"/>
    </source>
</evidence>
<dbReference type="PIRSF" id="PIRSF005091">
    <property type="entry name" value="Mmb_sulf_HI1246"/>
    <property type="match status" value="1"/>
</dbReference>
<dbReference type="Proteomes" id="UP000196368">
    <property type="component" value="Unassembled WGS sequence"/>
</dbReference>
<proteinExistence type="predicted"/>
<organism evidence="11 12">
    <name type="scientific">Candidatus Avelusimicrobium gallicola</name>
    <dbReference type="NCBI Taxonomy" id="2562704"/>
    <lineage>
        <taxon>Bacteria</taxon>
        <taxon>Pseudomonadati</taxon>
        <taxon>Elusimicrobiota</taxon>
        <taxon>Elusimicrobia</taxon>
        <taxon>Elusimicrobiales</taxon>
        <taxon>Elusimicrobiaceae</taxon>
        <taxon>Candidatus Avelusimicrobium</taxon>
    </lineage>
</organism>
<keyword evidence="7" id="KW-0479">Metal-binding</keyword>
<dbReference type="GO" id="GO:0046872">
    <property type="term" value="F:metal ion binding"/>
    <property type="evidence" value="ECO:0007669"/>
    <property type="project" value="UniProtKB-KW"/>
</dbReference>
<dbReference type="OrthoDB" id="9760224at2"/>
<evidence type="ECO:0000256" key="5">
    <source>
        <dbReference type="ARBA" id="ARBA00023136"/>
    </source>
</evidence>
<keyword evidence="12" id="KW-1185">Reference proteome</keyword>
<dbReference type="PANTHER" id="PTHR47371">
    <property type="entry name" value="LIPOTEICHOIC ACID SYNTHASE"/>
    <property type="match status" value="1"/>
</dbReference>
<feature type="transmembrane region" description="Helical" evidence="9">
    <location>
        <begin position="180"/>
        <end position="198"/>
    </location>
</feature>
<dbReference type="EMBL" id="NFJD01000001">
    <property type="protein sequence ID" value="OUO57420.1"/>
    <property type="molecule type" value="Genomic_DNA"/>
</dbReference>
<reference evidence="12" key="1">
    <citation type="submission" date="2017-04" db="EMBL/GenBank/DDBJ databases">
        <title>Function of individual gut microbiota members based on whole genome sequencing of pure cultures obtained from chicken caecum.</title>
        <authorList>
            <person name="Medvecky M."/>
            <person name="Cejkova D."/>
            <person name="Polansky O."/>
            <person name="Karasova D."/>
            <person name="Kubasova T."/>
            <person name="Cizek A."/>
            <person name="Rychlik I."/>
        </authorList>
    </citation>
    <scope>NUCLEOTIDE SEQUENCE [LARGE SCALE GENOMIC DNA]</scope>
    <source>
        <strain evidence="12">An273</strain>
    </source>
</reference>
<keyword evidence="5 9" id="KW-0472">Membrane</keyword>
<feature type="transmembrane region" description="Helical" evidence="9">
    <location>
        <begin position="91"/>
        <end position="114"/>
    </location>
</feature>
<dbReference type="RefSeq" id="WP_087286701.1">
    <property type="nucleotide sequence ID" value="NZ_NFJD01000001.1"/>
</dbReference>
<evidence type="ECO:0000256" key="1">
    <source>
        <dbReference type="ARBA" id="ARBA00004651"/>
    </source>
</evidence>
<evidence type="ECO:0000256" key="9">
    <source>
        <dbReference type="SAM" id="Phobius"/>
    </source>
</evidence>
<feature type="binding site" evidence="8">
    <location>
        <position position="290"/>
    </location>
    <ligand>
        <name>Mn(2+)</name>
        <dbReference type="ChEBI" id="CHEBI:29035"/>
    </ligand>
</feature>
<name>A0A1Y4DMA1_9BACT</name>
<protein>
    <recommendedName>
        <fullName evidence="10">Sulfatase N-terminal domain-containing protein</fullName>
    </recommendedName>
</protein>
<dbReference type="SUPFAM" id="SSF53649">
    <property type="entry name" value="Alkaline phosphatase-like"/>
    <property type="match status" value="1"/>
</dbReference>
<comment type="caution">
    <text evidence="11">The sequence shown here is derived from an EMBL/GenBank/DDBJ whole genome shotgun (WGS) entry which is preliminary data.</text>
</comment>
<feature type="domain" description="Sulfatase N-terminal" evidence="10">
    <location>
        <begin position="283"/>
        <end position="572"/>
    </location>
</feature>
<evidence type="ECO:0000313" key="12">
    <source>
        <dbReference type="Proteomes" id="UP000196368"/>
    </source>
</evidence>
<dbReference type="CDD" id="cd16015">
    <property type="entry name" value="LTA_synthase"/>
    <property type="match status" value="1"/>
</dbReference>
<feature type="binding site" evidence="8">
    <location>
        <position position="515"/>
    </location>
    <ligand>
        <name>Mn(2+)</name>
        <dbReference type="ChEBI" id="CHEBI:29035"/>
    </ligand>
</feature>
<comment type="subcellular location">
    <subcellularLocation>
        <location evidence="1">Cell membrane</location>
        <topology evidence="1">Multi-pass membrane protein</topology>
    </subcellularLocation>
</comment>
<feature type="transmembrane region" description="Helical" evidence="9">
    <location>
        <begin position="142"/>
        <end position="160"/>
    </location>
</feature>
<keyword evidence="7" id="KW-0464">Manganese</keyword>